<dbReference type="Pfam" id="PF19371">
    <property type="entry name" value="DUF5946"/>
    <property type="match status" value="1"/>
</dbReference>
<evidence type="ECO:0000313" key="2">
    <source>
        <dbReference type="Proteomes" id="UP001204144"/>
    </source>
</evidence>
<evidence type="ECO:0000313" key="1">
    <source>
        <dbReference type="EMBL" id="MCP9761741.1"/>
    </source>
</evidence>
<comment type="caution">
    <text evidence="1">The sequence shown here is derived from an EMBL/GenBank/DDBJ whole genome shotgun (WGS) entry which is preliminary data.</text>
</comment>
<dbReference type="Proteomes" id="UP001204144">
    <property type="component" value="Unassembled WGS sequence"/>
</dbReference>
<dbReference type="RefSeq" id="WP_255035484.1">
    <property type="nucleotide sequence ID" value="NZ_RJUF01000003.1"/>
</dbReference>
<dbReference type="InterPro" id="IPR045990">
    <property type="entry name" value="DUF5946"/>
</dbReference>
<gene>
    <name evidence="1" type="ORF">EGI31_02155</name>
</gene>
<reference evidence="1 2" key="1">
    <citation type="submission" date="2018-11" db="EMBL/GenBank/DDBJ databases">
        <title>Novel bacteria species description.</title>
        <authorList>
            <person name="Han J.-H."/>
        </authorList>
    </citation>
    <scope>NUCLEOTIDE SEQUENCE [LARGE SCALE GENOMIC DNA]</scope>
    <source>
        <strain evidence="1 2">KCTC23259</strain>
    </source>
</reference>
<dbReference type="EMBL" id="RJUF01000003">
    <property type="protein sequence ID" value="MCP9761741.1"/>
    <property type="molecule type" value="Genomic_DNA"/>
</dbReference>
<name>A0AAE3H0C9_9BACT</name>
<keyword evidence="2" id="KW-1185">Reference proteome</keyword>
<dbReference type="AlphaFoldDB" id="A0AAE3H0C9"/>
<protein>
    <submittedName>
        <fullName evidence="1">Uncharacterized protein</fullName>
    </submittedName>
</protein>
<accession>A0AAE3H0C9</accession>
<proteinExistence type="predicted"/>
<organism evidence="1 2">
    <name type="scientific">Lacihabitans soyangensis</name>
    <dbReference type="NCBI Taxonomy" id="869394"/>
    <lineage>
        <taxon>Bacteria</taxon>
        <taxon>Pseudomonadati</taxon>
        <taxon>Bacteroidota</taxon>
        <taxon>Cytophagia</taxon>
        <taxon>Cytophagales</taxon>
        <taxon>Leadbetterellaceae</taxon>
        <taxon>Lacihabitans</taxon>
    </lineage>
</organism>
<sequence>MQEHYNELAFFTLNLHDDRFVHQYVVDAFTCQYADDNTKPISLTFALAGLYLFIEKGYSGREVQKFHTLMSKRKMAWPNFIVPSYQELHVDISSVIACNDQNERIELIEKWCAGVWEVNKENHDKVEDLVRNYLGCKK</sequence>